<dbReference type="OrthoDB" id="1935166at2759"/>
<dbReference type="KEGG" id="pda:103714582"/>
<dbReference type="PANTHER" id="PTHR37387">
    <property type="entry name" value="PROTEIN SAMBA"/>
    <property type="match status" value="1"/>
</dbReference>
<keyword evidence="1" id="KW-1185">Reference proteome</keyword>
<accession>A0A8B8ZEX3</accession>
<reference evidence="1" key="1">
    <citation type="journal article" date="2019" name="Nat. Commun.">
        <title>Genome-wide association mapping of date palm fruit traits.</title>
        <authorList>
            <person name="Hazzouri K.M."/>
            <person name="Gros-Balthazard M."/>
            <person name="Flowers J.M."/>
            <person name="Copetti D."/>
            <person name="Lemansour A."/>
            <person name="Lebrun M."/>
            <person name="Masmoudi K."/>
            <person name="Ferrand S."/>
            <person name="Dhar M.I."/>
            <person name="Fresquez Z.A."/>
            <person name="Rosas U."/>
            <person name="Zhang J."/>
            <person name="Talag J."/>
            <person name="Lee S."/>
            <person name="Kudrna D."/>
            <person name="Powell R.F."/>
            <person name="Leitch I.J."/>
            <person name="Krueger R.R."/>
            <person name="Wing R.A."/>
            <person name="Amiri K.M.A."/>
            <person name="Purugganan M.D."/>
        </authorList>
    </citation>
    <scope>NUCLEOTIDE SEQUENCE [LARGE SCALE GENOMIC DNA]</scope>
    <source>
        <strain evidence="1">cv. Khalas</strain>
    </source>
</reference>
<protein>
    <submittedName>
        <fullName evidence="2">Uncharacterized protein LOC103714582</fullName>
    </submittedName>
</protein>
<evidence type="ECO:0000313" key="1">
    <source>
        <dbReference type="Proteomes" id="UP000228380"/>
    </source>
</evidence>
<evidence type="ECO:0000313" key="2">
    <source>
        <dbReference type="RefSeq" id="XP_038971832.1"/>
    </source>
</evidence>
<dbReference type="GO" id="GO:0046621">
    <property type="term" value="P:negative regulation of organ growth"/>
    <property type="evidence" value="ECO:0007669"/>
    <property type="project" value="InterPro"/>
</dbReference>
<dbReference type="InterPro" id="IPR037547">
    <property type="entry name" value="SAMBA"/>
</dbReference>
<dbReference type="RefSeq" id="XP_038971832.1">
    <property type="nucleotide sequence ID" value="XM_039115904.1"/>
</dbReference>
<dbReference type="PANTHER" id="PTHR37387:SF1">
    <property type="entry name" value="PROTEIN SAMBA"/>
    <property type="match status" value="1"/>
</dbReference>
<sequence length="184" mass="19850">MSSPARSSASATSAGGQGAVAAATPASLTEIFLLPLSHRAHLPSHDRKAEAARRNLPILLQPALIPPPSFSFSVKFASLRIFLFPSLFIILESSAPFFLCCDYFSDSIRSLGIPALKSELVASLQKEVKSLDEDSWSFARTRSHKFTFISRPGTLDFFCQLCLSCIQTQATTLISASLSGRIPG</sequence>
<gene>
    <name evidence="2" type="primary">LOC103714582</name>
</gene>
<dbReference type="AlphaFoldDB" id="A0A8B8ZEX3"/>
<organism evidence="1 2">
    <name type="scientific">Phoenix dactylifera</name>
    <name type="common">Date palm</name>
    <dbReference type="NCBI Taxonomy" id="42345"/>
    <lineage>
        <taxon>Eukaryota</taxon>
        <taxon>Viridiplantae</taxon>
        <taxon>Streptophyta</taxon>
        <taxon>Embryophyta</taxon>
        <taxon>Tracheophyta</taxon>
        <taxon>Spermatophyta</taxon>
        <taxon>Magnoliopsida</taxon>
        <taxon>Liliopsida</taxon>
        <taxon>Arecaceae</taxon>
        <taxon>Coryphoideae</taxon>
        <taxon>Phoeniceae</taxon>
        <taxon>Phoenix</taxon>
    </lineage>
</organism>
<dbReference type="Proteomes" id="UP000228380">
    <property type="component" value="Chromosome 2"/>
</dbReference>
<name>A0A8B8ZEX3_PHODC</name>
<dbReference type="GO" id="GO:0010997">
    <property type="term" value="F:anaphase-promoting complex binding"/>
    <property type="evidence" value="ECO:0007669"/>
    <property type="project" value="InterPro"/>
</dbReference>
<reference evidence="2" key="2">
    <citation type="submission" date="2025-08" db="UniProtKB">
        <authorList>
            <consortium name="RefSeq"/>
        </authorList>
    </citation>
    <scope>IDENTIFICATION</scope>
    <source>
        <tissue evidence="2">Young leaves</tissue>
    </source>
</reference>
<proteinExistence type="predicted"/>
<dbReference type="GeneID" id="103714582"/>